<sequence length="108" mass="11758">MQRFIGVTHSSCGGSSFSPTVPNEKCPDGNKCDDEQTCCQLRSGSYGCCPYHHAVCCDDKVHCCPEGYKCDAKADRCINGNLTASPMSRIIQKRISRPANRILVDGNV</sequence>
<dbReference type="Proteomes" id="UP000821866">
    <property type="component" value="Chromosome 11"/>
</dbReference>
<protein>
    <recommendedName>
        <fullName evidence="6">Granulins domain-containing protein</fullName>
    </recommendedName>
</protein>
<comment type="caution">
    <text evidence="7">The sequence shown here is derived from an EMBL/GenBank/DDBJ whole genome shotgun (WGS) entry which is preliminary data.</text>
</comment>
<dbReference type="PROSITE" id="PS00799">
    <property type="entry name" value="GRANULINS"/>
    <property type="match status" value="1"/>
</dbReference>
<evidence type="ECO:0000313" key="8">
    <source>
        <dbReference type="Proteomes" id="UP000821866"/>
    </source>
</evidence>
<evidence type="ECO:0000313" key="7">
    <source>
        <dbReference type="EMBL" id="KAH8035780.1"/>
    </source>
</evidence>
<accession>A0A9J6ENV2</accession>
<evidence type="ECO:0000256" key="1">
    <source>
        <dbReference type="ARBA" id="ARBA00004613"/>
    </source>
</evidence>
<evidence type="ECO:0000256" key="4">
    <source>
        <dbReference type="ARBA" id="ARBA00023157"/>
    </source>
</evidence>
<comment type="similarity">
    <text evidence="2">Belongs to the granulin family.</text>
</comment>
<dbReference type="PANTHER" id="PTHR12274">
    <property type="entry name" value="GRANULIN"/>
    <property type="match status" value="1"/>
</dbReference>
<dbReference type="Gene3D" id="2.10.25.160">
    <property type="entry name" value="Granulin"/>
    <property type="match status" value="1"/>
</dbReference>
<gene>
    <name evidence="7" type="ORF">HPB51_008607</name>
</gene>
<dbReference type="EMBL" id="JABSTU010000003">
    <property type="protein sequence ID" value="KAH8035780.1"/>
    <property type="molecule type" value="Genomic_DNA"/>
</dbReference>
<dbReference type="VEuPathDB" id="VectorBase:LOC119181235"/>
<dbReference type="InterPro" id="IPR037277">
    <property type="entry name" value="Granulin_sf"/>
</dbReference>
<dbReference type="AlphaFoldDB" id="A0A9J6ENV2"/>
<organism evidence="7 8">
    <name type="scientific">Rhipicephalus microplus</name>
    <name type="common">Cattle tick</name>
    <name type="synonym">Boophilus microplus</name>
    <dbReference type="NCBI Taxonomy" id="6941"/>
    <lineage>
        <taxon>Eukaryota</taxon>
        <taxon>Metazoa</taxon>
        <taxon>Ecdysozoa</taxon>
        <taxon>Arthropoda</taxon>
        <taxon>Chelicerata</taxon>
        <taxon>Arachnida</taxon>
        <taxon>Acari</taxon>
        <taxon>Parasitiformes</taxon>
        <taxon>Ixodida</taxon>
        <taxon>Ixodoidea</taxon>
        <taxon>Ixodidae</taxon>
        <taxon>Rhipicephalinae</taxon>
        <taxon>Rhipicephalus</taxon>
        <taxon>Boophilus</taxon>
    </lineage>
</organism>
<feature type="compositionally biased region" description="Polar residues" evidence="5">
    <location>
        <begin position="8"/>
        <end position="21"/>
    </location>
</feature>
<dbReference type="PANTHER" id="PTHR12274:SF3">
    <property type="entry name" value="PROGRANULIN"/>
    <property type="match status" value="1"/>
</dbReference>
<reference evidence="7" key="2">
    <citation type="submission" date="2021-09" db="EMBL/GenBank/DDBJ databases">
        <authorList>
            <person name="Jia N."/>
            <person name="Wang J."/>
            <person name="Shi W."/>
            <person name="Du L."/>
            <person name="Sun Y."/>
            <person name="Zhan W."/>
            <person name="Jiang J."/>
            <person name="Wang Q."/>
            <person name="Zhang B."/>
            <person name="Ji P."/>
            <person name="Sakyi L.B."/>
            <person name="Cui X."/>
            <person name="Yuan T."/>
            <person name="Jiang B."/>
            <person name="Yang W."/>
            <person name="Lam T.T.-Y."/>
            <person name="Chang Q."/>
            <person name="Ding S."/>
            <person name="Wang X."/>
            <person name="Zhu J."/>
            <person name="Ruan X."/>
            <person name="Zhao L."/>
            <person name="Wei J."/>
            <person name="Que T."/>
            <person name="Du C."/>
            <person name="Cheng J."/>
            <person name="Dai P."/>
            <person name="Han X."/>
            <person name="Huang E."/>
            <person name="Gao Y."/>
            <person name="Liu J."/>
            <person name="Shao H."/>
            <person name="Ye R."/>
            <person name="Li L."/>
            <person name="Wei W."/>
            <person name="Wang X."/>
            <person name="Wang C."/>
            <person name="Huo Q."/>
            <person name="Li W."/>
            <person name="Guo W."/>
            <person name="Chen H."/>
            <person name="Chen S."/>
            <person name="Zhou L."/>
            <person name="Zhou L."/>
            <person name="Ni X."/>
            <person name="Tian J."/>
            <person name="Zhou Y."/>
            <person name="Sheng Y."/>
            <person name="Liu T."/>
            <person name="Pan Y."/>
            <person name="Xia L."/>
            <person name="Li J."/>
            <person name="Zhao F."/>
            <person name="Cao W."/>
        </authorList>
    </citation>
    <scope>NUCLEOTIDE SEQUENCE</scope>
    <source>
        <strain evidence="7">Rmic-2018</strain>
        <tissue evidence="7">Larvae</tissue>
    </source>
</reference>
<dbReference type="InterPro" id="IPR000118">
    <property type="entry name" value="Granulin"/>
</dbReference>
<evidence type="ECO:0000256" key="3">
    <source>
        <dbReference type="ARBA" id="ARBA00022525"/>
    </source>
</evidence>
<dbReference type="InterPro" id="IPR039036">
    <property type="entry name" value="Granulin_fam"/>
</dbReference>
<reference evidence="7" key="1">
    <citation type="journal article" date="2020" name="Cell">
        <title>Large-Scale Comparative Analyses of Tick Genomes Elucidate Their Genetic Diversity and Vector Capacities.</title>
        <authorList>
            <consortium name="Tick Genome and Microbiome Consortium (TIGMIC)"/>
            <person name="Jia N."/>
            <person name="Wang J."/>
            <person name="Shi W."/>
            <person name="Du L."/>
            <person name="Sun Y."/>
            <person name="Zhan W."/>
            <person name="Jiang J.F."/>
            <person name="Wang Q."/>
            <person name="Zhang B."/>
            <person name="Ji P."/>
            <person name="Bell-Sakyi L."/>
            <person name="Cui X.M."/>
            <person name="Yuan T.T."/>
            <person name="Jiang B.G."/>
            <person name="Yang W.F."/>
            <person name="Lam T.T."/>
            <person name="Chang Q.C."/>
            <person name="Ding S.J."/>
            <person name="Wang X.J."/>
            <person name="Zhu J.G."/>
            <person name="Ruan X.D."/>
            <person name="Zhao L."/>
            <person name="Wei J.T."/>
            <person name="Ye R.Z."/>
            <person name="Que T.C."/>
            <person name="Du C.H."/>
            <person name="Zhou Y.H."/>
            <person name="Cheng J.X."/>
            <person name="Dai P.F."/>
            <person name="Guo W.B."/>
            <person name="Han X.H."/>
            <person name="Huang E.J."/>
            <person name="Li L.F."/>
            <person name="Wei W."/>
            <person name="Gao Y.C."/>
            <person name="Liu J.Z."/>
            <person name="Shao H.Z."/>
            <person name="Wang X."/>
            <person name="Wang C.C."/>
            <person name="Yang T.C."/>
            <person name="Huo Q.B."/>
            <person name="Li W."/>
            <person name="Chen H.Y."/>
            <person name="Chen S.E."/>
            <person name="Zhou L.G."/>
            <person name="Ni X.B."/>
            <person name="Tian J.H."/>
            <person name="Sheng Y."/>
            <person name="Liu T."/>
            <person name="Pan Y.S."/>
            <person name="Xia L.Y."/>
            <person name="Li J."/>
            <person name="Zhao F."/>
            <person name="Cao W.C."/>
        </authorList>
    </citation>
    <scope>NUCLEOTIDE SEQUENCE</scope>
    <source>
        <strain evidence="7">Rmic-2018</strain>
    </source>
</reference>
<evidence type="ECO:0000256" key="5">
    <source>
        <dbReference type="SAM" id="MobiDB-lite"/>
    </source>
</evidence>
<dbReference type="SMART" id="SM00277">
    <property type="entry name" value="GRAN"/>
    <property type="match status" value="1"/>
</dbReference>
<keyword evidence="3" id="KW-0964">Secreted</keyword>
<keyword evidence="4" id="KW-1015">Disulfide bond</keyword>
<evidence type="ECO:0000259" key="6">
    <source>
        <dbReference type="PROSITE" id="PS00799"/>
    </source>
</evidence>
<evidence type="ECO:0000256" key="2">
    <source>
        <dbReference type="ARBA" id="ARBA00010093"/>
    </source>
</evidence>
<feature type="region of interest" description="Disordered" evidence="5">
    <location>
        <begin position="1"/>
        <end position="22"/>
    </location>
</feature>
<dbReference type="GO" id="GO:0005576">
    <property type="term" value="C:extracellular region"/>
    <property type="evidence" value="ECO:0007669"/>
    <property type="project" value="UniProtKB-SubCell"/>
</dbReference>
<name>A0A9J6ENV2_RHIMP</name>
<feature type="domain" description="Granulins" evidence="6">
    <location>
        <begin position="57"/>
        <end position="70"/>
    </location>
</feature>
<dbReference type="Pfam" id="PF00396">
    <property type="entry name" value="Granulin"/>
    <property type="match status" value="1"/>
</dbReference>
<dbReference type="SUPFAM" id="SSF57277">
    <property type="entry name" value="Granulin repeat"/>
    <property type="match status" value="1"/>
</dbReference>
<comment type="subcellular location">
    <subcellularLocation>
        <location evidence="1">Secreted</location>
    </subcellularLocation>
</comment>
<proteinExistence type="inferred from homology"/>
<keyword evidence="8" id="KW-1185">Reference proteome</keyword>